<protein>
    <submittedName>
        <fullName evidence="1">Uncharacterized protein</fullName>
    </submittedName>
</protein>
<organism evidence="1 2">
    <name type="scientific">Aphanomyces astaci</name>
    <name type="common">Crayfish plague agent</name>
    <dbReference type="NCBI Taxonomy" id="112090"/>
    <lineage>
        <taxon>Eukaryota</taxon>
        <taxon>Sar</taxon>
        <taxon>Stramenopiles</taxon>
        <taxon>Oomycota</taxon>
        <taxon>Saprolegniomycetes</taxon>
        <taxon>Saprolegniales</taxon>
        <taxon>Verrucalvaceae</taxon>
        <taxon>Aphanomyces</taxon>
    </lineage>
</organism>
<gene>
    <name evidence="1" type="ORF">DYB26_002181</name>
</gene>
<comment type="caution">
    <text evidence="1">The sequence shown here is derived from an EMBL/GenBank/DDBJ whole genome shotgun (WGS) entry which is preliminary data.</text>
</comment>
<dbReference type="VEuPathDB" id="FungiDB:H257_07607"/>
<name>A0A3R6XW71_APHAT</name>
<dbReference type="EMBL" id="QUTF01012165">
    <property type="protein sequence ID" value="RHZ25060.1"/>
    <property type="molecule type" value="Genomic_DNA"/>
</dbReference>
<reference evidence="1 2" key="1">
    <citation type="submission" date="2018-08" db="EMBL/GenBank/DDBJ databases">
        <title>Aphanomyces genome sequencing and annotation.</title>
        <authorList>
            <person name="Minardi D."/>
            <person name="Oidtmann B."/>
            <person name="Van Der Giezen M."/>
            <person name="Studholme D.J."/>
        </authorList>
    </citation>
    <scope>NUCLEOTIDE SEQUENCE [LARGE SCALE GENOMIC DNA]</scope>
    <source>
        <strain evidence="1 2">FDL457</strain>
    </source>
</reference>
<sequence>MSSTRAASTYEVADKTPPRRQYFREKHREYHRKMIADEATIKAQCAHLQSILVRLKTGRTSSKVPREASDGPLSWHSIAMVFKREVHQVYRKMIADEATIKAQCAHLQSILVRLKTGRTSSKVPREASDGPLSWHSIAMVFKREVHQVLRDRQSLVTQTQELESLTKAMQRFVLTNIPPTMSRSNAWHSATLVADPRARNLGKKWLTQQMYHNMHEPFALFPVVGDDEDFYQFDFQASDELNDPFTWIERIQFTWPGTVQMFRRLIETNMQAVEEEVTANTRLIHTTTPNGKFVNLLQGHFVEADRLVKVMCQVEHDEAYVCHPLQKQQHVMTWCVLRGLLWTHFACRTEVRQISPTHILLRFVNRVSPLFRPATGFVSVDEFAALSGIDVTGVEDNLKVEYVQREMIPQAHARYLTWRQGAMALMHQSATN</sequence>
<dbReference type="Proteomes" id="UP000286510">
    <property type="component" value="Unassembled WGS sequence"/>
</dbReference>
<evidence type="ECO:0000313" key="2">
    <source>
        <dbReference type="Proteomes" id="UP000286510"/>
    </source>
</evidence>
<proteinExistence type="predicted"/>
<accession>A0A3R6XW71</accession>
<evidence type="ECO:0000313" key="1">
    <source>
        <dbReference type="EMBL" id="RHZ25060.1"/>
    </source>
</evidence>
<dbReference type="AlphaFoldDB" id="A0A3R6XW71"/>